<evidence type="ECO:0000256" key="1">
    <source>
        <dbReference type="ARBA" id="ARBA00001913"/>
    </source>
</evidence>
<keyword evidence="10" id="KW-1015">Disulfide bond</keyword>
<sequence length="133" mass="15022">QKSNERQCIANKFKVKSEKCQRSVRGRLIYQFAHASTTGVPRVPFLKNSLNLAIMCTTNRTLDSFDGYGCWCKQKGHVGEPVDDIDNCCKYHETSVQKLLQTAYCNSFDSFVFPYSAFCAKTKDGNKPTCLSN</sequence>
<keyword evidence="6" id="KW-0378">Hydrolase</keyword>
<dbReference type="InterPro" id="IPR036444">
    <property type="entry name" value="PLipase_A2_dom_sf"/>
</dbReference>
<evidence type="ECO:0000256" key="3">
    <source>
        <dbReference type="ARBA" id="ARBA00013278"/>
    </source>
</evidence>
<feature type="disulfide bond" evidence="10">
    <location>
        <begin position="72"/>
        <end position="89"/>
    </location>
</feature>
<dbReference type="Pfam" id="PF00068">
    <property type="entry name" value="Phospholip_A2_1"/>
    <property type="match status" value="1"/>
</dbReference>
<gene>
    <name evidence="12" type="ORF">M513_03552</name>
    <name evidence="13" type="ORF">M514_03552</name>
</gene>
<dbReference type="GO" id="GO:0005576">
    <property type="term" value="C:extracellular region"/>
    <property type="evidence" value="ECO:0007669"/>
    <property type="project" value="UniProtKB-SubCell"/>
</dbReference>
<dbReference type="InterPro" id="IPR016090">
    <property type="entry name" value="PLA2-like_dom"/>
</dbReference>
<evidence type="ECO:0000256" key="4">
    <source>
        <dbReference type="ARBA" id="ARBA00022525"/>
    </source>
</evidence>
<feature type="non-terminal residue" evidence="13">
    <location>
        <position position="1"/>
    </location>
</feature>
<keyword evidence="9" id="KW-0443">Lipid metabolism</keyword>
<dbReference type="PANTHER" id="PTHR11716:SF47">
    <property type="entry name" value="PHOSPHOLIPASE A2-ALPHA"/>
    <property type="match status" value="1"/>
</dbReference>
<dbReference type="EMBL" id="KL367483">
    <property type="protein sequence ID" value="KFD71303.1"/>
    <property type="molecule type" value="Genomic_DNA"/>
</dbReference>
<dbReference type="AlphaFoldDB" id="A0A085NPA7"/>
<dbReference type="GO" id="GO:0006644">
    <property type="term" value="P:phospholipid metabolic process"/>
    <property type="evidence" value="ECO:0007669"/>
    <property type="project" value="InterPro"/>
</dbReference>
<dbReference type="Gene3D" id="1.20.90.10">
    <property type="entry name" value="Phospholipase A2 domain"/>
    <property type="match status" value="1"/>
</dbReference>
<dbReference type="InterPro" id="IPR001211">
    <property type="entry name" value="PLA2"/>
</dbReference>
<dbReference type="PANTHER" id="PTHR11716">
    <property type="entry name" value="PHOSPHOLIPASE A2 FAMILY MEMBER"/>
    <property type="match status" value="1"/>
</dbReference>
<evidence type="ECO:0000256" key="9">
    <source>
        <dbReference type="ARBA" id="ARBA00023098"/>
    </source>
</evidence>
<keyword evidence="4" id="KW-0964">Secreted</keyword>
<keyword evidence="8" id="KW-0442">Lipid degradation</keyword>
<evidence type="ECO:0000256" key="7">
    <source>
        <dbReference type="ARBA" id="ARBA00022837"/>
    </source>
</evidence>
<organism evidence="13">
    <name type="scientific">Trichuris suis</name>
    <name type="common">pig whipworm</name>
    <dbReference type="NCBI Taxonomy" id="68888"/>
    <lineage>
        <taxon>Eukaryota</taxon>
        <taxon>Metazoa</taxon>
        <taxon>Ecdysozoa</taxon>
        <taxon>Nematoda</taxon>
        <taxon>Enoplea</taxon>
        <taxon>Dorylaimia</taxon>
        <taxon>Trichinellida</taxon>
        <taxon>Trichuridae</taxon>
        <taxon>Trichuris</taxon>
    </lineage>
</organism>
<dbReference type="GO" id="GO:0005509">
    <property type="term" value="F:calcium ion binding"/>
    <property type="evidence" value="ECO:0007669"/>
    <property type="project" value="InterPro"/>
</dbReference>
<comment type="subcellular location">
    <subcellularLocation>
        <location evidence="2">Secreted</location>
    </subcellularLocation>
</comment>
<evidence type="ECO:0000256" key="5">
    <source>
        <dbReference type="ARBA" id="ARBA00022723"/>
    </source>
</evidence>
<evidence type="ECO:0000313" key="14">
    <source>
        <dbReference type="Proteomes" id="UP000030764"/>
    </source>
</evidence>
<dbReference type="EC" id="3.1.1.4" evidence="3"/>
<evidence type="ECO:0000256" key="2">
    <source>
        <dbReference type="ARBA" id="ARBA00004613"/>
    </source>
</evidence>
<dbReference type="GO" id="GO:0050482">
    <property type="term" value="P:arachidonate secretion"/>
    <property type="evidence" value="ECO:0007669"/>
    <property type="project" value="InterPro"/>
</dbReference>
<evidence type="ECO:0000256" key="8">
    <source>
        <dbReference type="ARBA" id="ARBA00022963"/>
    </source>
</evidence>
<name>A0A085NPA7_9BILA</name>
<evidence type="ECO:0000313" key="12">
    <source>
        <dbReference type="EMBL" id="KFD55500.1"/>
    </source>
</evidence>
<evidence type="ECO:0000313" key="13">
    <source>
        <dbReference type="EMBL" id="KFD71303.1"/>
    </source>
</evidence>
<proteinExistence type="predicted"/>
<keyword evidence="14" id="KW-1185">Reference proteome</keyword>
<dbReference type="SUPFAM" id="SSF48619">
    <property type="entry name" value="Phospholipase A2, PLA2"/>
    <property type="match status" value="1"/>
</dbReference>
<keyword evidence="7" id="KW-0106">Calcium</keyword>
<dbReference type="Proteomes" id="UP000030764">
    <property type="component" value="Unassembled WGS sequence"/>
</dbReference>
<feature type="domain" description="Phospholipase A2-like central" evidence="11">
    <location>
        <begin position="50"/>
        <end position="117"/>
    </location>
</feature>
<evidence type="ECO:0000256" key="6">
    <source>
        <dbReference type="ARBA" id="ARBA00022801"/>
    </source>
</evidence>
<protein>
    <recommendedName>
        <fullName evidence="3">phospholipase A2</fullName>
        <ecNumber evidence="3">3.1.1.4</ecNumber>
    </recommendedName>
</protein>
<comment type="cofactor">
    <cofactor evidence="1">
        <name>Ca(2+)</name>
        <dbReference type="ChEBI" id="CHEBI:29108"/>
    </cofactor>
</comment>
<evidence type="ECO:0000256" key="10">
    <source>
        <dbReference type="PIRSR" id="PIRSR601211-3"/>
    </source>
</evidence>
<accession>A0A085NPA7</accession>
<reference evidence="13 14" key="1">
    <citation type="journal article" date="2014" name="Nat. Genet.">
        <title>Genome and transcriptome of the porcine whipworm Trichuris suis.</title>
        <authorList>
            <person name="Jex A.R."/>
            <person name="Nejsum P."/>
            <person name="Schwarz E.M."/>
            <person name="Hu L."/>
            <person name="Young N.D."/>
            <person name="Hall R.S."/>
            <person name="Korhonen P.K."/>
            <person name="Liao S."/>
            <person name="Thamsborg S."/>
            <person name="Xia J."/>
            <person name="Xu P."/>
            <person name="Wang S."/>
            <person name="Scheerlinck J.P."/>
            <person name="Hofmann A."/>
            <person name="Sternberg P.W."/>
            <person name="Wang J."/>
            <person name="Gasser R.B."/>
        </authorList>
    </citation>
    <scope>NUCLEOTIDE SEQUENCE [LARGE SCALE GENOMIC DNA]</scope>
    <source>
        <strain evidence="13">DCEP-RM93F</strain>
        <strain evidence="12">DCEP-RM93M</strain>
    </source>
</reference>
<dbReference type="EMBL" id="KL363199">
    <property type="protein sequence ID" value="KFD55500.1"/>
    <property type="molecule type" value="Genomic_DNA"/>
</dbReference>
<evidence type="ECO:0000259" key="11">
    <source>
        <dbReference type="Pfam" id="PF00068"/>
    </source>
</evidence>
<dbReference type="GO" id="GO:0004623">
    <property type="term" value="F:phospholipase A2 activity"/>
    <property type="evidence" value="ECO:0007669"/>
    <property type="project" value="UniProtKB-EC"/>
</dbReference>
<dbReference type="Proteomes" id="UP000030758">
    <property type="component" value="Unassembled WGS sequence"/>
</dbReference>
<dbReference type="GO" id="GO:0016042">
    <property type="term" value="P:lipid catabolic process"/>
    <property type="evidence" value="ECO:0007669"/>
    <property type="project" value="UniProtKB-KW"/>
</dbReference>
<keyword evidence="5" id="KW-0479">Metal-binding</keyword>